<dbReference type="Proteomes" id="UP000251960">
    <property type="component" value="Chromosome 7"/>
</dbReference>
<feature type="transmembrane region" description="Helical" evidence="1">
    <location>
        <begin position="20"/>
        <end position="45"/>
    </location>
</feature>
<reference evidence="2" key="1">
    <citation type="journal article" date="2018" name="Nat. Genet.">
        <title>Extensive intraspecific gene order and gene structural variations between Mo17 and other maize genomes.</title>
        <authorList>
            <person name="Sun S."/>
            <person name="Zhou Y."/>
            <person name="Chen J."/>
            <person name="Shi J."/>
            <person name="Zhao H."/>
            <person name="Zhao H."/>
            <person name="Song W."/>
            <person name="Zhang M."/>
            <person name="Cui Y."/>
            <person name="Dong X."/>
            <person name="Liu H."/>
            <person name="Ma X."/>
            <person name="Jiao Y."/>
            <person name="Wang B."/>
            <person name="Wei X."/>
            <person name="Stein J.C."/>
            <person name="Glaubitz J.C."/>
            <person name="Lu F."/>
            <person name="Yu G."/>
            <person name="Liang C."/>
            <person name="Fengler K."/>
            <person name="Li B."/>
            <person name="Rafalski A."/>
            <person name="Schnable P.S."/>
            <person name="Ware D.H."/>
            <person name="Buckler E.S."/>
            <person name="Lai J."/>
        </authorList>
    </citation>
    <scope>NUCLEOTIDE SEQUENCE [LARGE SCALE GENOMIC DNA]</scope>
    <source>
        <tissue evidence="2">Seedling</tissue>
    </source>
</reference>
<proteinExistence type="predicted"/>
<keyword evidence="1" id="KW-0472">Membrane</keyword>
<gene>
    <name evidence="2" type="ORF">Zm00014a_020933</name>
</gene>
<keyword evidence="1" id="KW-0812">Transmembrane</keyword>
<keyword evidence="1" id="KW-1133">Transmembrane helix</keyword>
<comment type="caution">
    <text evidence="2">The sequence shown here is derived from an EMBL/GenBank/DDBJ whole genome shotgun (WGS) entry which is preliminary data.</text>
</comment>
<dbReference type="AlphaFoldDB" id="A0A3L6E0A5"/>
<evidence type="ECO:0000313" key="2">
    <source>
        <dbReference type="EMBL" id="PWZ13331.1"/>
    </source>
</evidence>
<accession>A0A3L6E0A5</accession>
<sequence>MQISKQWLFSYQYNSLCNVGLRACALLILYFFTIKFVLHTTFLCIN</sequence>
<dbReference type="EMBL" id="NCVQ01000008">
    <property type="protein sequence ID" value="PWZ13331.1"/>
    <property type="molecule type" value="Genomic_DNA"/>
</dbReference>
<name>A0A3L6E0A5_MAIZE</name>
<organism evidence="2">
    <name type="scientific">Zea mays</name>
    <name type="common">Maize</name>
    <dbReference type="NCBI Taxonomy" id="4577"/>
    <lineage>
        <taxon>Eukaryota</taxon>
        <taxon>Viridiplantae</taxon>
        <taxon>Streptophyta</taxon>
        <taxon>Embryophyta</taxon>
        <taxon>Tracheophyta</taxon>
        <taxon>Spermatophyta</taxon>
        <taxon>Magnoliopsida</taxon>
        <taxon>Liliopsida</taxon>
        <taxon>Poales</taxon>
        <taxon>Poaceae</taxon>
        <taxon>PACMAD clade</taxon>
        <taxon>Panicoideae</taxon>
        <taxon>Andropogonodae</taxon>
        <taxon>Andropogoneae</taxon>
        <taxon>Tripsacinae</taxon>
        <taxon>Zea</taxon>
    </lineage>
</organism>
<evidence type="ECO:0000256" key="1">
    <source>
        <dbReference type="SAM" id="Phobius"/>
    </source>
</evidence>
<protein>
    <submittedName>
        <fullName evidence="2">Uncharacterized protein</fullName>
    </submittedName>
</protein>